<keyword evidence="4" id="KW-1185">Reference proteome</keyword>
<sequence length="1319" mass="151612">MLPTLTKTHLSAIMKQFKRFPDQHREICWRFLLALPCNEERVTQYVTEYHLTARESETEVYITANNLQYIFSEMFPISSRTLKSRVEKVCTALFRWSPCLCQTVWLPKFVFPFIKFFGCNTASAFESCCCLLKSFESFVMFRNFLPNRELYIINCIIENFFELPNAERSKMNQISQFNYNHPCMKNMEQQQKYVFGMFTSFFTEQLAGDEWLKLADNIFLNQNVLFVYILMATFTANQLGLRFSLRIADKYTNLQKIDDVLRTAYAIFGKFNKPHNMDVYSDANQIEQGIKDDLKMEAIDDFDKDFDMKQIIQVSWNELPEPINAPKMKVRDMKQEVKDVEKVFQQRYDINMKESQNEQQKLLQSMKELESDKLQAERIGKSRKSVSISEKKDVVTSDAEKIAQVDKEIEMLQKSILEERKNQQSPQKVQQKVEAPVPQETMKATKNSLIKTKEDMIQSKLPKGSKMGTSAQDTLLKRLTEIRYQDDFQSKSGLQSKSYNSSKLTTTDLKSSDGVLKSQMEQPMVATEEVEDNEANEEQQQNYQNRSQKPEITVQMIKDTSNPQNTKIINRGQTTANAFKRHTQRQENRPESYSDSQPTPSIMKSTKSQQESKSKNDKPWQANMKQPEFIKVTQDDKKLDKALIEQRKQELAQKALEIRNKEVEKAKRAADLKIEQEAKQIQERELERKSKSASKSMSDQDYEQQHEQLTEEPVEENLNVQPVQVPVKPVLPDMTDILIQSADLIETQNNMGMDQAREIIEELAQNDIYQQNDINTYQGDNDQTVDLLSRSSQFRPHGEDLATASKIIDLHQSQSNNKSQLEELVKSRSKSQERSASNQKEPSRVQTPVKQQLSQPASNNLKQSVPSYDEYISNQQSQQLNVSQPSLKQTPLKQTPLKEVRTESQKQENNFDLEIEQSNEDYKIQELVKQITGKMEASEKSERLTAEQLKISNQVSKETDSPMVNQLTIQKQKQKKQMNNIISQLQQKSELEDPSKSISSSKNQIEELVKPELYNTETDVDDQVNNLIKNIKKSLEKSKSSISQSVSSTAGVIQDSQVTSHNEVIKMLQNETGKSISYSSQLNQSMPPQQQQNYNQAHLYSNTIQQPSTMISQATYAPNFYQSTSVPINQNAEDLQHSASTGSEEFDRIQDEVERISRQVQEAQRQLKQSVMKSKSSSSSEKPEPQKQLSKPKEMPKAPKSNPFTQTTVKSQLTDTMKSSTAQSATDFNSYLNKLKQQANQIQDQLGQISQLTDNDEEPHSFNQKQDLLNRIKNNNQQLLNDLTDLDSNPDSLSNSMNPSESMENFLGQINKGGSSGSL</sequence>
<gene>
    <name evidence="3" type="ORF">HINF_LOCUS58960</name>
    <name evidence="2" type="ORF">HINF_LOCUS8544</name>
</gene>
<organism evidence="2">
    <name type="scientific">Hexamita inflata</name>
    <dbReference type="NCBI Taxonomy" id="28002"/>
    <lineage>
        <taxon>Eukaryota</taxon>
        <taxon>Metamonada</taxon>
        <taxon>Diplomonadida</taxon>
        <taxon>Hexamitidae</taxon>
        <taxon>Hexamitinae</taxon>
        <taxon>Hexamita</taxon>
    </lineage>
</organism>
<feature type="region of interest" description="Disordered" evidence="1">
    <location>
        <begin position="810"/>
        <end position="863"/>
    </location>
</feature>
<dbReference type="EMBL" id="CATOUU010000205">
    <property type="protein sequence ID" value="CAI9920899.1"/>
    <property type="molecule type" value="Genomic_DNA"/>
</dbReference>
<dbReference type="Proteomes" id="UP001642409">
    <property type="component" value="Unassembled WGS sequence"/>
</dbReference>
<feature type="compositionally biased region" description="Polar residues" evidence="1">
    <location>
        <begin position="834"/>
        <end position="863"/>
    </location>
</feature>
<feature type="compositionally biased region" description="Polar residues" evidence="1">
    <location>
        <begin position="490"/>
        <end position="500"/>
    </location>
</feature>
<feature type="compositionally biased region" description="Basic and acidic residues" evidence="1">
    <location>
        <begin position="896"/>
        <end position="906"/>
    </location>
</feature>
<feature type="compositionally biased region" description="Polar residues" evidence="1">
    <location>
        <begin position="593"/>
        <end position="603"/>
    </location>
</feature>
<feature type="compositionally biased region" description="Basic and acidic residues" evidence="1">
    <location>
        <begin position="820"/>
        <end position="833"/>
    </location>
</feature>
<feature type="compositionally biased region" description="Polar residues" evidence="1">
    <location>
        <begin position="1202"/>
        <end position="1221"/>
    </location>
</feature>
<evidence type="ECO:0000313" key="4">
    <source>
        <dbReference type="Proteomes" id="UP001642409"/>
    </source>
</evidence>
<feature type="compositionally biased region" description="Polar residues" evidence="1">
    <location>
        <begin position="558"/>
        <end position="577"/>
    </location>
</feature>
<feature type="compositionally biased region" description="Acidic residues" evidence="1">
    <location>
        <begin position="528"/>
        <end position="537"/>
    </location>
</feature>
<evidence type="ECO:0000256" key="1">
    <source>
        <dbReference type="SAM" id="MobiDB-lite"/>
    </source>
</evidence>
<name>A0AA86NJ66_9EUKA</name>
<feature type="region of interest" description="Disordered" evidence="1">
    <location>
        <begin position="489"/>
        <end position="634"/>
    </location>
</feature>
<reference evidence="2" key="1">
    <citation type="submission" date="2023-06" db="EMBL/GenBank/DDBJ databases">
        <authorList>
            <person name="Kurt Z."/>
        </authorList>
    </citation>
    <scope>NUCLEOTIDE SEQUENCE</scope>
</reference>
<protein>
    <recommendedName>
        <fullName evidence="5">Rab-GAP TBC domain-containing protein</fullName>
    </recommendedName>
</protein>
<feature type="region of interest" description="Disordered" evidence="1">
    <location>
        <begin position="683"/>
        <end position="715"/>
    </location>
</feature>
<feature type="compositionally biased region" description="Basic and acidic residues" evidence="1">
    <location>
        <begin position="1181"/>
        <end position="1197"/>
    </location>
</feature>
<feature type="region of interest" description="Disordered" evidence="1">
    <location>
        <begin position="876"/>
        <end position="908"/>
    </location>
</feature>
<evidence type="ECO:0000313" key="2">
    <source>
        <dbReference type="EMBL" id="CAI9920899.1"/>
    </source>
</evidence>
<feature type="region of interest" description="Disordered" evidence="1">
    <location>
        <begin position="1281"/>
        <end position="1319"/>
    </location>
</feature>
<evidence type="ECO:0008006" key="5">
    <source>
        <dbReference type="Google" id="ProtNLM"/>
    </source>
</evidence>
<feature type="region of interest" description="Disordered" evidence="1">
    <location>
        <begin position="419"/>
        <end position="441"/>
    </location>
</feature>
<feature type="compositionally biased region" description="Low complexity" evidence="1">
    <location>
        <begin position="1281"/>
        <end position="1305"/>
    </location>
</feature>
<comment type="caution">
    <text evidence="2">The sequence shown here is derived from an EMBL/GenBank/DDBJ whole genome shotgun (WGS) entry which is preliminary data.</text>
</comment>
<feature type="region of interest" description="Disordered" evidence="1">
    <location>
        <begin position="1159"/>
        <end position="1221"/>
    </location>
</feature>
<accession>A0AA86NJ66</accession>
<proteinExistence type="predicted"/>
<dbReference type="EMBL" id="CAXDID020000335">
    <property type="protein sequence ID" value="CAL6078557.1"/>
    <property type="molecule type" value="Genomic_DNA"/>
</dbReference>
<feature type="compositionally biased region" description="Low complexity" evidence="1">
    <location>
        <begin position="501"/>
        <end position="513"/>
    </location>
</feature>
<feature type="compositionally biased region" description="Polar residues" evidence="1">
    <location>
        <begin position="1159"/>
        <end position="1172"/>
    </location>
</feature>
<reference evidence="3 4" key="2">
    <citation type="submission" date="2024-07" db="EMBL/GenBank/DDBJ databases">
        <authorList>
            <person name="Akdeniz Z."/>
        </authorList>
    </citation>
    <scope>NUCLEOTIDE SEQUENCE [LARGE SCALE GENOMIC DNA]</scope>
</reference>
<evidence type="ECO:0000313" key="3">
    <source>
        <dbReference type="EMBL" id="CAL6078557.1"/>
    </source>
</evidence>
<feature type="compositionally biased region" description="Low complexity" evidence="1">
    <location>
        <begin position="876"/>
        <end position="887"/>
    </location>
</feature>